<organism evidence="1">
    <name type="scientific">marine sediment metagenome</name>
    <dbReference type="NCBI Taxonomy" id="412755"/>
    <lineage>
        <taxon>unclassified sequences</taxon>
        <taxon>metagenomes</taxon>
        <taxon>ecological metagenomes</taxon>
    </lineage>
</organism>
<evidence type="ECO:0000313" key="1">
    <source>
        <dbReference type="EMBL" id="KKK47593.1"/>
    </source>
</evidence>
<protein>
    <recommendedName>
        <fullName evidence="2">Hypervirulence associated protein TUDOR domain-containing protein</fullName>
    </recommendedName>
</protein>
<comment type="caution">
    <text evidence="1">The sequence shown here is derived from an EMBL/GenBank/DDBJ whole genome shotgun (WGS) entry which is preliminary data.</text>
</comment>
<sequence>MGDVMIKRADWVTCKSPSSGRMVGCVKRMAKDGSWADVDWGQWVKRMPTRSLEPQHTIPFAGGTVTDVTRQRELEANDV</sequence>
<gene>
    <name evidence="1" type="ORF">LCGC14_3153630</name>
</gene>
<dbReference type="EMBL" id="LAZR01069501">
    <property type="protein sequence ID" value="KKK47593.1"/>
    <property type="molecule type" value="Genomic_DNA"/>
</dbReference>
<reference evidence="1" key="1">
    <citation type="journal article" date="2015" name="Nature">
        <title>Complex archaea that bridge the gap between prokaryotes and eukaryotes.</title>
        <authorList>
            <person name="Spang A."/>
            <person name="Saw J.H."/>
            <person name="Jorgensen S.L."/>
            <person name="Zaremba-Niedzwiedzka K."/>
            <person name="Martijn J."/>
            <person name="Lind A.E."/>
            <person name="van Eijk R."/>
            <person name="Schleper C."/>
            <person name="Guy L."/>
            <person name="Ettema T.J."/>
        </authorList>
    </citation>
    <scope>NUCLEOTIDE SEQUENCE</scope>
</reference>
<dbReference type="AlphaFoldDB" id="A0A0F8VTC0"/>
<accession>A0A0F8VTC0</accession>
<proteinExistence type="predicted"/>
<evidence type="ECO:0008006" key="2">
    <source>
        <dbReference type="Google" id="ProtNLM"/>
    </source>
</evidence>
<name>A0A0F8VTC0_9ZZZZ</name>